<organism evidence="4 5">
    <name type="scientific">Streptomyces phaeochromogenes</name>
    <dbReference type="NCBI Taxonomy" id="1923"/>
    <lineage>
        <taxon>Bacteria</taxon>
        <taxon>Bacillati</taxon>
        <taxon>Actinomycetota</taxon>
        <taxon>Actinomycetes</taxon>
        <taxon>Kitasatosporales</taxon>
        <taxon>Streptomycetaceae</taxon>
        <taxon>Streptomyces</taxon>
        <taxon>Streptomyces phaeochromogenes group</taxon>
    </lineage>
</organism>
<dbReference type="NCBIfam" id="TIGR00095">
    <property type="entry name" value="16S rRNA (guanine(966)-N(2))-methyltransferase RsmD"/>
    <property type="match status" value="1"/>
</dbReference>
<keyword evidence="5" id="KW-1185">Reference proteome</keyword>
<keyword evidence="2 4" id="KW-0808">Transferase</keyword>
<feature type="compositionally biased region" description="Pro residues" evidence="3">
    <location>
        <begin position="17"/>
        <end position="28"/>
    </location>
</feature>
<sequence length="248" mass="26281">MPICGSAARARPASTHPQPPPTQSPHPRSPGNAPTTPACQTGVRDRPLPQGPQMTRVIAGTAGGRRLAVPPGTGTRPTSDRAREGLFSTWQSLLGGPLEGDRVLDLYAGSGAVGLEALSRGAGHTLLVEADARAARTIRENVKALGLPGAEVRPGKAEQIIRTAAPAAPYDLVFLDPPYAVTDDDLREILLTLRSGGWLAGEALVTVERSTRGGEFRWPDGFEALRSRRYGEGTFWYGRAASTCEDAR</sequence>
<accession>A0ABZ1HSE8</accession>
<dbReference type="Gene3D" id="3.40.50.150">
    <property type="entry name" value="Vaccinia Virus protein VP39"/>
    <property type="match status" value="1"/>
</dbReference>
<evidence type="ECO:0000313" key="5">
    <source>
        <dbReference type="Proteomes" id="UP001340816"/>
    </source>
</evidence>
<reference evidence="4 5" key="1">
    <citation type="submission" date="2022-10" db="EMBL/GenBank/DDBJ databases">
        <title>The complete genomes of actinobacterial strains from the NBC collection.</title>
        <authorList>
            <person name="Joergensen T.S."/>
            <person name="Alvarez Arevalo M."/>
            <person name="Sterndorff E.B."/>
            <person name="Faurdal D."/>
            <person name="Vuksanovic O."/>
            <person name="Mourched A.-S."/>
            <person name="Charusanti P."/>
            <person name="Shaw S."/>
            <person name="Blin K."/>
            <person name="Weber T."/>
        </authorList>
    </citation>
    <scope>NUCLEOTIDE SEQUENCE [LARGE SCALE GENOMIC DNA]</scope>
    <source>
        <strain evidence="4 5">NBC 01752</strain>
    </source>
</reference>
<name>A0ABZ1HSE8_STRPH</name>
<dbReference type="EMBL" id="CP109135">
    <property type="protein sequence ID" value="WSD21539.1"/>
    <property type="molecule type" value="Genomic_DNA"/>
</dbReference>
<protein>
    <submittedName>
        <fullName evidence="4">16S rRNA (Guanine(966)-N(2))-methyltransferase RsmD</fullName>
        <ecNumber evidence="4">2.1.1.171</ecNumber>
    </submittedName>
</protein>
<dbReference type="PANTHER" id="PTHR43542">
    <property type="entry name" value="METHYLTRANSFERASE"/>
    <property type="match status" value="1"/>
</dbReference>
<dbReference type="GO" id="GO:0052913">
    <property type="term" value="F:16S rRNA (guanine(966)-N(2))-methyltransferase activity"/>
    <property type="evidence" value="ECO:0007669"/>
    <property type="project" value="UniProtKB-EC"/>
</dbReference>
<evidence type="ECO:0000256" key="1">
    <source>
        <dbReference type="ARBA" id="ARBA00022603"/>
    </source>
</evidence>
<dbReference type="PANTHER" id="PTHR43542:SF1">
    <property type="entry name" value="METHYLTRANSFERASE"/>
    <property type="match status" value="1"/>
</dbReference>
<dbReference type="PROSITE" id="PS00092">
    <property type="entry name" value="N6_MTASE"/>
    <property type="match status" value="1"/>
</dbReference>
<proteinExistence type="predicted"/>
<evidence type="ECO:0000256" key="3">
    <source>
        <dbReference type="SAM" id="MobiDB-lite"/>
    </source>
</evidence>
<dbReference type="EC" id="2.1.1.171" evidence="4"/>
<evidence type="ECO:0000256" key="2">
    <source>
        <dbReference type="ARBA" id="ARBA00022679"/>
    </source>
</evidence>
<dbReference type="Pfam" id="PF03602">
    <property type="entry name" value="Cons_hypoth95"/>
    <property type="match status" value="1"/>
</dbReference>
<dbReference type="InterPro" id="IPR004398">
    <property type="entry name" value="RNA_MeTrfase_RsmD"/>
</dbReference>
<dbReference type="Proteomes" id="UP001340816">
    <property type="component" value="Chromosome"/>
</dbReference>
<dbReference type="CDD" id="cd02440">
    <property type="entry name" value="AdoMet_MTases"/>
    <property type="match status" value="1"/>
</dbReference>
<feature type="region of interest" description="Disordered" evidence="3">
    <location>
        <begin position="1"/>
        <end position="82"/>
    </location>
</feature>
<dbReference type="InterPro" id="IPR002052">
    <property type="entry name" value="DNA_methylase_N6_adenine_CS"/>
</dbReference>
<dbReference type="InterPro" id="IPR029063">
    <property type="entry name" value="SAM-dependent_MTases_sf"/>
</dbReference>
<dbReference type="SUPFAM" id="SSF53335">
    <property type="entry name" value="S-adenosyl-L-methionine-dependent methyltransferases"/>
    <property type="match status" value="1"/>
</dbReference>
<gene>
    <name evidence="4" type="primary">rsmD</name>
    <name evidence="4" type="ORF">OHB35_17290</name>
</gene>
<keyword evidence="1 4" id="KW-0489">Methyltransferase</keyword>
<evidence type="ECO:0000313" key="4">
    <source>
        <dbReference type="EMBL" id="WSD21539.1"/>
    </source>
</evidence>